<proteinExistence type="predicted"/>
<reference evidence="2" key="1">
    <citation type="submission" date="2021-03" db="EMBL/GenBank/DDBJ databases">
        <title>Draft genome sequence of rust myrtle Austropuccinia psidii MF-1, a brazilian biotype.</title>
        <authorList>
            <person name="Quecine M.C."/>
            <person name="Pachon D.M.R."/>
            <person name="Bonatelli M.L."/>
            <person name="Correr F.H."/>
            <person name="Franceschini L.M."/>
            <person name="Leite T.F."/>
            <person name="Margarido G.R.A."/>
            <person name="Almeida C.A."/>
            <person name="Ferrarezi J.A."/>
            <person name="Labate C.A."/>
        </authorList>
    </citation>
    <scope>NUCLEOTIDE SEQUENCE</scope>
    <source>
        <strain evidence="2">MF-1</strain>
    </source>
</reference>
<evidence type="ECO:0000313" key="2">
    <source>
        <dbReference type="EMBL" id="MBW0485180.1"/>
    </source>
</evidence>
<feature type="compositionally biased region" description="Polar residues" evidence="1">
    <location>
        <begin position="89"/>
        <end position="105"/>
    </location>
</feature>
<dbReference type="AlphaFoldDB" id="A0A9Q3CLE1"/>
<dbReference type="EMBL" id="AVOT02008043">
    <property type="protein sequence ID" value="MBW0485180.1"/>
    <property type="molecule type" value="Genomic_DNA"/>
</dbReference>
<gene>
    <name evidence="2" type="ORF">O181_024895</name>
</gene>
<name>A0A9Q3CLE1_9BASI</name>
<accession>A0A9Q3CLE1</accession>
<keyword evidence="3" id="KW-1185">Reference proteome</keyword>
<comment type="caution">
    <text evidence="2">The sequence shown here is derived from an EMBL/GenBank/DDBJ whole genome shotgun (WGS) entry which is preliminary data.</text>
</comment>
<protein>
    <submittedName>
        <fullName evidence="2">Uncharacterized protein</fullName>
    </submittedName>
</protein>
<feature type="region of interest" description="Disordered" evidence="1">
    <location>
        <begin position="79"/>
        <end position="105"/>
    </location>
</feature>
<dbReference type="Proteomes" id="UP000765509">
    <property type="component" value="Unassembled WGS sequence"/>
</dbReference>
<organism evidence="2 3">
    <name type="scientific">Austropuccinia psidii MF-1</name>
    <dbReference type="NCBI Taxonomy" id="1389203"/>
    <lineage>
        <taxon>Eukaryota</taxon>
        <taxon>Fungi</taxon>
        <taxon>Dikarya</taxon>
        <taxon>Basidiomycota</taxon>
        <taxon>Pucciniomycotina</taxon>
        <taxon>Pucciniomycetes</taxon>
        <taxon>Pucciniales</taxon>
        <taxon>Sphaerophragmiaceae</taxon>
        <taxon>Austropuccinia</taxon>
    </lineage>
</organism>
<sequence>MRILTSSIDKIVKNLQEVHAQLSKASEETNKRLNLVFEEQHHSKRDRDCLDQEINKLFNVYHSTNPQPQGHVMNTPYHQDDIKPDSMLINKSRSPSQHQDGDNMSYSETDALKQLPKDSSWPKFSGAGEYDHMELIDYIDGLYIDGQRIPDYWITARLNPALKGHSSIWYTEMKEIHGRRVKSSKITAMVLV</sequence>
<evidence type="ECO:0000313" key="3">
    <source>
        <dbReference type="Proteomes" id="UP000765509"/>
    </source>
</evidence>
<evidence type="ECO:0000256" key="1">
    <source>
        <dbReference type="SAM" id="MobiDB-lite"/>
    </source>
</evidence>